<evidence type="ECO:0000256" key="3">
    <source>
        <dbReference type="ARBA" id="ARBA00023125"/>
    </source>
</evidence>
<dbReference type="GO" id="GO:0006351">
    <property type="term" value="P:DNA-templated transcription"/>
    <property type="evidence" value="ECO:0007669"/>
    <property type="project" value="TreeGrafter"/>
</dbReference>
<evidence type="ECO:0000256" key="2">
    <source>
        <dbReference type="ARBA" id="ARBA00023015"/>
    </source>
</evidence>
<dbReference type="EMBL" id="FXAT01000005">
    <property type="protein sequence ID" value="SMG49545.1"/>
    <property type="molecule type" value="Genomic_DNA"/>
</dbReference>
<keyword evidence="4" id="KW-0804">Transcription</keyword>
<evidence type="ECO:0000256" key="4">
    <source>
        <dbReference type="ARBA" id="ARBA00023163"/>
    </source>
</evidence>
<dbReference type="SUPFAM" id="SSF53850">
    <property type="entry name" value="Periplasmic binding protein-like II"/>
    <property type="match status" value="1"/>
</dbReference>
<dbReference type="Gene3D" id="1.10.10.10">
    <property type="entry name" value="Winged helix-like DNA-binding domain superfamily/Winged helix DNA-binding domain"/>
    <property type="match status" value="1"/>
</dbReference>
<keyword evidence="3" id="KW-0238">DNA-binding</keyword>
<reference evidence="7" key="1">
    <citation type="submission" date="2017-04" db="EMBL/GenBank/DDBJ databases">
        <authorList>
            <person name="Varghese N."/>
            <person name="Submissions S."/>
        </authorList>
    </citation>
    <scope>NUCLEOTIDE SEQUENCE [LARGE SCALE GENOMIC DNA]</scope>
    <source>
        <strain evidence="7">LMG 29540</strain>
    </source>
</reference>
<dbReference type="InterPro" id="IPR005119">
    <property type="entry name" value="LysR_subst-bd"/>
</dbReference>
<feature type="domain" description="HTH lysR-type" evidence="5">
    <location>
        <begin position="2"/>
        <end position="59"/>
    </location>
</feature>
<accession>A0A1X7L773</accession>
<dbReference type="OrthoDB" id="5671700at2"/>
<dbReference type="InterPro" id="IPR058163">
    <property type="entry name" value="LysR-type_TF_proteobact-type"/>
</dbReference>
<organism evidence="6 7">
    <name type="scientific">Paraburkholderia susongensis</name>
    <dbReference type="NCBI Taxonomy" id="1515439"/>
    <lineage>
        <taxon>Bacteria</taxon>
        <taxon>Pseudomonadati</taxon>
        <taxon>Pseudomonadota</taxon>
        <taxon>Betaproteobacteria</taxon>
        <taxon>Burkholderiales</taxon>
        <taxon>Burkholderiaceae</taxon>
        <taxon>Paraburkholderia</taxon>
    </lineage>
</organism>
<protein>
    <submittedName>
        <fullName evidence="6">Transcriptional regulator, LysR family</fullName>
    </submittedName>
</protein>
<keyword evidence="2" id="KW-0805">Transcription regulation</keyword>
<sequence length="300" mass="33062">MLDLNDFRYFVRIVECGGLTAAGRNLSVPKSTVSHRLQQLETALGVRLVNRTSRRLSMTDAGDVFYRHAVAMLERADFAESAVRERLAEPSGTIRFTTAVATSLFAMRQVLPDFIQRYPKINVIQHISDEQVDIAGGNYDLALRSHSGPLSDSTLVQRTLAPAPWCLFASPGYVKRHGMPLAPESLAGHDTLVMLRHNSPMTWKLKHPTRGEMIVPLKPRLAGNDIMTLKQAAQNGLGIVALPTYVCGEDMRSGALQRVLPDWSAGEASITAVIPFRHGMLPSVRAFLDFLVERIPPVVA</sequence>
<dbReference type="Pfam" id="PF00126">
    <property type="entry name" value="HTH_1"/>
    <property type="match status" value="1"/>
</dbReference>
<evidence type="ECO:0000259" key="5">
    <source>
        <dbReference type="PROSITE" id="PS50931"/>
    </source>
</evidence>
<dbReference type="InterPro" id="IPR036388">
    <property type="entry name" value="WH-like_DNA-bd_sf"/>
</dbReference>
<dbReference type="Pfam" id="PF03466">
    <property type="entry name" value="LysR_substrate"/>
    <property type="match status" value="1"/>
</dbReference>
<evidence type="ECO:0000313" key="7">
    <source>
        <dbReference type="Proteomes" id="UP000193228"/>
    </source>
</evidence>
<keyword evidence="7" id="KW-1185">Reference proteome</keyword>
<dbReference type="PROSITE" id="PS50931">
    <property type="entry name" value="HTH_LYSR"/>
    <property type="match status" value="1"/>
</dbReference>
<dbReference type="RefSeq" id="WP_085485070.1">
    <property type="nucleotide sequence ID" value="NZ_FXAT01000005.1"/>
</dbReference>
<dbReference type="SUPFAM" id="SSF46785">
    <property type="entry name" value="Winged helix' DNA-binding domain"/>
    <property type="match status" value="1"/>
</dbReference>
<dbReference type="InterPro" id="IPR036390">
    <property type="entry name" value="WH_DNA-bd_sf"/>
</dbReference>
<dbReference type="PANTHER" id="PTHR30537">
    <property type="entry name" value="HTH-TYPE TRANSCRIPTIONAL REGULATOR"/>
    <property type="match status" value="1"/>
</dbReference>
<dbReference type="Gene3D" id="3.40.190.290">
    <property type="match status" value="1"/>
</dbReference>
<dbReference type="FunFam" id="1.10.10.10:FF:000001">
    <property type="entry name" value="LysR family transcriptional regulator"/>
    <property type="match status" value="1"/>
</dbReference>
<proteinExistence type="inferred from homology"/>
<dbReference type="CDD" id="cd08422">
    <property type="entry name" value="PBP2_CrgA_like"/>
    <property type="match status" value="1"/>
</dbReference>
<dbReference type="GO" id="GO:0003700">
    <property type="term" value="F:DNA-binding transcription factor activity"/>
    <property type="evidence" value="ECO:0007669"/>
    <property type="project" value="InterPro"/>
</dbReference>
<dbReference type="GO" id="GO:0043565">
    <property type="term" value="F:sequence-specific DNA binding"/>
    <property type="evidence" value="ECO:0007669"/>
    <property type="project" value="TreeGrafter"/>
</dbReference>
<dbReference type="InterPro" id="IPR000847">
    <property type="entry name" value="LysR_HTH_N"/>
</dbReference>
<dbReference type="Proteomes" id="UP000193228">
    <property type="component" value="Unassembled WGS sequence"/>
</dbReference>
<name>A0A1X7L773_9BURK</name>
<gene>
    <name evidence="6" type="ORF">SAMN06265784_105139</name>
</gene>
<comment type="similarity">
    <text evidence="1">Belongs to the LysR transcriptional regulatory family.</text>
</comment>
<evidence type="ECO:0000256" key="1">
    <source>
        <dbReference type="ARBA" id="ARBA00009437"/>
    </source>
</evidence>
<evidence type="ECO:0000313" key="6">
    <source>
        <dbReference type="EMBL" id="SMG49545.1"/>
    </source>
</evidence>
<dbReference type="AlphaFoldDB" id="A0A1X7L773"/>
<dbReference type="STRING" id="1515439.SAMN06265784_105139"/>
<dbReference type="PANTHER" id="PTHR30537:SF31">
    <property type="entry name" value="TRANSCRIPTIONAL REGULATOR, LYSR FAMILY"/>
    <property type="match status" value="1"/>
</dbReference>